<name>A0A2T3B927_AMORE</name>
<dbReference type="AlphaFoldDB" id="A0A2T3B927"/>
<dbReference type="Proteomes" id="UP000241818">
    <property type="component" value="Unassembled WGS sequence"/>
</dbReference>
<proteinExistence type="predicted"/>
<dbReference type="InParanoid" id="A0A2T3B927"/>
<sequence length="93" mass="10684">MGSAYPSFSRVGYHPKFPNPDPFSSLDFSTWSFVHSFPFASTTPPLPPKDARRLFDLYFSLKRFHISRCLPPEPLSALRYEERSLSLPALTNF</sequence>
<organism evidence="1 2">
    <name type="scientific">Amorphotheca resinae ATCC 22711</name>
    <dbReference type="NCBI Taxonomy" id="857342"/>
    <lineage>
        <taxon>Eukaryota</taxon>
        <taxon>Fungi</taxon>
        <taxon>Dikarya</taxon>
        <taxon>Ascomycota</taxon>
        <taxon>Pezizomycotina</taxon>
        <taxon>Leotiomycetes</taxon>
        <taxon>Helotiales</taxon>
        <taxon>Amorphothecaceae</taxon>
        <taxon>Amorphotheca</taxon>
    </lineage>
</organism>
<keyword evidence="2" id="KW-1185">Reference proteome</keyword>
<dbReference type="GeneID" id="36576110"/>
<evidence type="ECO:0000313" key="2">
    <source>
        <dbReference type="Proteomes" id="UP000241818"/>
    </source>
</evidence>
<accession>A0A2T3B927</accession>
<protein>
    <submittedName>
        <fullName evidence="1">Uncharacterized protein</fullName>
    </submittedName>
</protein>
<evidence type="ECO:0000313" key="1">
    <source>
        <dbReference type="EMBL" id="PSS23376.1"/>
    </source>
</evidence>
<dbReference type="EMBL" id="KZ679008">
    <property type="protein sequence ID" value="PSS23376.1"/>
    <property type="molecule type" value="Genomic_DNA"/>
</dbReference>
<gene>
    <name evidence="1" type="ORF">M430DRAFT_48946</name>
</gene>
<reference evidence="1 2" key="1">
    <citation type="journal article" date="2018" name="New Phytol.">
        <title>Comparative genomics and transcriptomics depict ericoid mycorrhizal fungi as versatile saprotrophs and plant mutualists.</title>
        <authorList>
            <person name="Martino E."/>
            <person name="Morin E."/>
            <person name="Grelet G.A."/>
            <person name="Kuo A."/>
            <person name="Kohler A."/>
            <person name="Daghino S."/>
            <person name="Barry K.W."/>
            <person name="Cichocki N."/>
            <person name="Clum A."/>
            <person name="Dockter R.B."/>
            <person name="Hainaut M."/>
            <person name="Kuo R.C."/>
            <person name="LaButti K."/>
            <person name="Lindahl B.D."/>
            <person name="Lindquist E.A."/>
            <person name="Lipzen A."/>
            <person name="Khouja H.R."/>
            <person name="Magnuson J."/>
            <person name="Murat C."/>
            <person name="Ohm R.A."/>
            <person name="Singer S.W."/>
            <person name="Spatafora J.W."/>
            <person name="Wang M."/>
            <person name="Veneault-Fourrey C."/>
            <person name="Henrissat B."/>
            <person name="Grigoriev I.V."/>
            <person name="Martin F.M."/>
            <person name="Perotto S."/>
        </authorList>
    </citation>
    <scope>NUCLEOTIDE SEQUENCE [LARGE SCALE GENOMIC DNA]</scope>
    <source>
        <strain evidence="1 2">ATCC 22711</strain>
    </source>
</reference>
<dbReference type="RefSeq" id="XP_024723422.1">
    <property type="nucleotide sequence ID" value="XM_024868029.1"/>
</dbReference>